<sequence length="147" mass="16412">MTELKKASLYVKFSDELPGNFHQSKNSIISFANPVATSFKYGLVEEIEYQADSLGKFVLSYTINDEEYFISLNPQKKACLTLAGGEGALHEAFLLMESIDTAIALPQATPRPHDNTTAYTIYKVMESETGKLLFKAVYKNEYIGSYS</sequence>
<dbReference type="RefSeq" id="WP_163146508.1">
    <property type="nucleotide sequence ID" value="NZ_CP044456.1"/>
</dbReference>
<proteinExistence type="predicted"/>
<dbReference type="EMBL" id="CP044456">
    <property type="protein sequence ID" value="QIC71849.1"/>
    <property type="molecule type" value="Genomic_DNA"/>
</dbReference>
<evidence type="ECO:0000313" key="1">
    <source>
        <dbReference type="EMBL" id="QIC71849.1"/>
    </source>
</evidence>
<accession>A0A6C0Y6W3</accession>
<geneLocation type="plasmid" evidence="2">
    <name>pb18-1</name>
</geneLocation>
<organism evidence="1 2">
    <name type="scientific">Acinetobacter indicus</name>
    <dbReference type="NCBI Taxonomy" id="756892"/>
    <lineage>
        <taxon>Bacteria</taxon>
        <taxon>Pseudomonadati</taxon>
        <taxon>Pseudomonadota</taxon>
        <taxon>Gammaproteobacteria</taxon>
        <taxon>Moraxellales</taxon>
        <taxon>Moraxellaceae</taxon>
        <taxon>Acinetobacter</taxon>
    </lineage>
</organism>
<protein>
    <submittedName>
        <fullName evidence="1">Uncharacterized protein</fullName>
    </submittedName>
</protein>
<keyword evidence="1" id="KW-0614">Plasmid</keyword>
<dbReference type="AlphaFoldDB" id="A0A6C0Y6W3"/>
<gene>
    <name evidence="1" type="ORF">FSC09_15780</name>
</gene>
<evidence type="ECO:0000313" key="2">
    <source>
        <dbReference type="Proteomes" id="UP000503440"/>
    </source>
</evidence>
<dbReference type="Proteomes" id="UP000503440">
    <property type="component" value="Plasmid pB18-1"/>
</dbReference>
<name>A0A6C0Y6W3_9GAMM</name>
<reference evidence="1 2" key="1">
    <citation type="submission" date="2019-09" db="EMBL/GenBank/DDBJ databases">
        <title>Non-baumannii Acinetobacter spp. carrying blaNDM-1 isolated in China.</title>
        <authorList>
            <person name="Cui C."/>
            <person name="Chen C."/>
            <person name="Sun J."/>
            <person name="Liu Y."/>
        </authorList>
    </citation>
    <scope>NUCLEOTIDE SEQUENCE [LARGE SCALE GENOMIC DNA]</scope>
    <source>
        <strain evidence="1 2">B18</strain>
        <plasmid evidence="2">pb18-1</plasmid>
    </source>
</reference>